<comment type="caution">
    <text evidence="5">The sequence shown here is derived from an EMBL/GenBank/DDBJ whole genome shotgun (WGS) entry which is preliminary data.</text>
</comment>
<evidence type="ECO:0000256" key="3">
    <source>
        <dbReference type="ARBA" id="ARBA00023163"/>
    </source>
</evidence>
<dbReference type="InterPro" id="IPR036388">
    <property type="entry name" value="WH-like_DNA-bd_sf"/>
</dbReference>
<evidence type="ECO:0000259" key="4">
    <source>
        <dbReference type="PROSITE" id="PS50043"/>
    </source>
</evidence>
<protein>
    <submittedName>
        <fullName evidence="5">LuxR family transcriptional regulator</fullName>
    </submittedName>
</protein>
<dbReference type="GO" id="GO:0006355">
    <property type="term" value="P:regulation of DNA-templated transcription"/>
    <property type="evidence" value="ECO:0007669"/>
    <property type="project" value="InterPro"/>
</dbReference>
<dbReference type="PANTHER" id="PTHR44688:SF16">
    <property type="entry name" value="DNA-BINDING TRANSCRIPTIONAL ACTIVATOR DEVR_DOSR"/>
    <property type="match status" value="1"/>
</dbReference>
<dbReference type="InterPro" id="IPR036693">
    <property type="entry name" value="TF_LuxR_autoind-bd_dom_sf"/>
</dbReference>
<dbReference type="GO" id="GO:0003677">
    <property type="term" value="F:DNA binding"/>
    <property type="evidence" value="ECO:0007669"/>
    <property type="project" value="UniProtKB-KW"/>
</dbReference>
<dbReference type="RefSeq" id="WP_055007704.1">
    <property type="nucleotide sequence ID" value="NZ_LJPW01000008.1"/>
</dbReference>
<dbReference type="InterPro" id="IPR000792">
    <property type="entry name" value="Tscrpt_reg_LuxR_C"/>
</dbReference>
<evidence type="ECO:0000256" key="1">
    <source>
        <dbReference type="ARBA" id="ARBA00023015"/>
    </source>
</evidence>
<name>A0A3M6EM12_9PSED</name>
<dbReference type="AlphaFoldDB" id="A0A3M6EM12"/>
<dbReference type="SUPFAM" id="SSF75516">
    <property type="entry name" value="Pheromone-binding domain of LuxR-like quorum-sensing transcription factors"/>
    <property type="match status" value="1"/>
</dbReference>
<keyword evidence="1" id="KW-0805">Transcription regulation</keyword>
<dbReference type="SMART" id="SM00421">
    <property type="entry name" value="HTH_LUXR"/>
    <property type="match status" value="1"/>
</dbReference>
<dbReference type="Proteomes" id="UP000269872">
    <property type="component" value="Unassembled WGS sequence"/>
</dbReference>
<dbReference type="Gene3D" id="3.30.450.80">
    <property type="entry name" value="Transcription factor LuxR-like, autoinducer-binding domain"/>
    <property type="match status" value="1"/>
</dbReference>
<dbReference type="InterPro" id="IPR005143">
    <property type="entry name" value="TF_LuxR_autoind-bd_dom"/>
</dbReference>
<dbReference type="Pfam" id="PF03472">
    <property type="entry name" value="Autoind_bind"/>
    <property type="match status" value="1"/>
</dbReference>
<dbReference type="SUPFAM" id="SSF46894">
    <property type="entry name" value="C-terminal effector domain of the bipartite response regulators"/>
    <property type="match status" value="1"/>
</dbReference>
<dbReference type="PANTHER" id="PTHR44688">
    <property type="entry name" value="DNA-BINDING TRANSCRIPTIONAL ACTIVATOR DEVR_DOSR"/>
    <property type="match status" value="1"/>
</dbReference>
<organism evidence="5 6">
    <name type="scientific">Pseudomonas caricapapayae</name>
    <dbReference type="NCBI Taxonomy" id="46678"/>
    <lineage>
        <taxon>Bacteria</taxon>
        <taxon>Pseudomonadati</taxon>
        <taxon>Pseudomonadota</taxon>
        <taxon>Gammaproteobacteria</taxon>
        <taxon>Pseudomonadales</taxon>
        <taxon>Pseudomonadaceae</taxon>
        <taxon>Pseudomonas</taxon>
    </lineage>
</organism>
<accession>A0A3M6EM12</accession>
<dbReference type="PRINTS" id="PR00038">
    <property type="entry name" value="HTHLUXR"/>
</dbReference>
<dbReference type="PROSITE" id="PS00622">
    <property type="entry name" value="HTH_LUXR_1"/>
    <property type="match status" value="1"/>
</dbReference>
<evidence type="ECO:0000313" key="6">
    <source>
        <dbReference type="Proteomes" id="UP000269872"/>
    </source>
</evidence>
<dbReference type="EMBL" id="RBUY01000211">
    <property type="protein sequence ID" value="RMV68886.1"/>
    <property type="molecule type" value="Genomic_DNA"/>
</dbReference>
<dbReference type="PROSITE" id="PS50043">
    <property type="entry name" value="HTH_LUXR_2"/>
    <property type="match status" value="1"/>
</dbReference>
<proteinExistence type="predicted"/>
<keyword evidence="2" id="KW-0238">DNA-binding</keyword>
<keyword evidence="3" id="KW-0804">Transcription</keyword>
<evidence type="ECO:0000313" key="5">
    <source>
        <dbReference type="EMBL" id="RMV68886.1"/>
    </source>
</evidence>
<dbReference type="InterPro" id="IPR016032">
    <property type="entry name" value="Sig_transdc_resp-reg_C-effctor"/>
</dbReference>
<reference evidence="5 6" key="1">
    <citation type="submission" date="2018-08" db="EMBL/GenBank/DDBJ databases">
        <title>Recombination of ecologically and evolutionarily significant loci maintains genetic cohesion in the Pseudomonas syringae species complex.</title>
        <authorList>
            <person name="Dillon M."/>
            <person name="Thakur S."/>
            <person name="Almeida R.N.D."/>
            <person name="Weir B.S."/>
            <person name="Guttman D.S."/>
        </authorList>
    </citation>
    <scope>NUCLEOTIDE SEQUENCE [LARGE SCALE GENOMIC DNA]</scope>
    <source>
        <strain evidence="5 6">ICMP 7496</strain>
    </source>
</reference>
<sequence length="241" mass="27456">MSMQSVIPPWHATLPASKGDLLNYLIEKFQALEFSRFQLRLKANRTSDLSSELVLGNYPEEWQDIYDKAGYARIDPVAKHCMNNILPVIWTEELYQSPEQCSLRQMALRYNLKHGVTFALHGPRGQYGTLNINIKTYDSDFAYTVIRQKMGELSALRDLALQTSLTLIVPAAHPAQVALTRREKELLQWSARGKTTWEISNICSCSEANVDFHFKNIRRKFGVATRSAAIVQALSMQLIHL</sequence>
<dbReference type="Gene3D" id="1.10.10.10">
    <property type="entry name" value="Winged helix-like DNA-binding domain superfamily/Winged helix DNA-binding domain"/>
    <property type="match status" value="1"/>
</dbReference>
<gene>
    <name evidence="5" type="ORF">ALP05_02030</name>
</gene>
<evidence type="ECO:0000256" key="2">
    <source>
        <dbReference type="ARBA" id="ARBA00023125"/>
    </source>
</evidence>
<dbReference type="Pfam" id="PF00196">
    <property type="entry name" value="GerE"/>
    <property type="match status" value="1"/>
</dbReference>
<feature type="domain" description="HTH luxR-type" evidence="4">
    <location>
        <begin position="172"/>
        <end position="237"/>
    </location>
</feature>
<dbReference type="OrthoDB" id="9774661at2"/>
<dbReference type="CDD" id="cd06170">
    <property type="entry name" value="LuxR_C_like"/>
    <property type="match status" value="1"/>
</dbReference>